<feature type="domain" description="Helicase C-terminal" evidence="12">
    <location>
        <begin position="457"/>
        <end position="609"/>
    </location>
</feature>
<evidence type="ECO:0000256" key="8">
    <source>
        <dbReference type="ARBA" id="ARBA00023242"/>
    </source>
</evidence>
<dbReference type="InterPro" id="IPR049730">
    <property type="entry name" value="SNF2/RAD54-like_C"/>
</dbReference>
<evidence type="ECO:0000256" key="1">
    <source>
        <dbReference type="ARBA" id="ARBA00004123"/>
    </source>
</evidence>
<dbReference type="SMART" id="SM00487">
    <property type="entry name" value="DEXDc"/>
    <property type="match status" value="1"/>
</dbReference>
<dbReference type="PROSITE" id="PS51194">
    <property type="entry name" value="HELICASE_CTER"/>
    <property type="match status" value="1"/>
</dbReference>
<dbReference type="Gene3D" id="3.40.50.10810">
    <property type="entry name" value="Tandem AAA-ATPase domain"/>
    <property type="match status" value="1"/>
</dbReference>
<feature type="compositionally biased region" description="Basic residues" evidence="9">
    <location>
        <begin position="1606"/>
        <end position="1619"/>
    </location>
</feature>
<feature type="compositionally biased region" description="Polar residues" evidence="9">
    <location>
        <begin position="1740"/>
        <end position="1754"/>
    </location>
</feature>
<dbReference type="InterPro" id="IPR000953">
    <property type="entry name" value="Chromo/chromo_shadow_dom"/>
</dbReference>
<evidence type="ECO:0000256" key="5">
    <source>
        <dbReference type="ARBA" id="ARBA00022840"/>
    </source>
</evidence>
<keyword evidence="5" id="KW-0067">ATP-binding</keyword>
<keyword evidence="2" id="KW-0677">Repeat</keyword>
<dbReference type="PROSITE" id="PS51192">
    <property type="entry name" value="HELICASE_ATP_BIND_1"/>
    <property type="match status" value="1"/>
</dbReference>
<comment type="subcellular location">
    <subcellularLocation>
        <location evidence="1">Nucleus</location>
    </subcellularLocation>
</comment>
<feature type="region of interest" description="Disordered" evidence="9">
    <location>
        <begin position="1271"/>
        <end position="1290"/>
    </location>
</feature>
<dbReference type="Pfam" id="PF00176">
    <property type="entry name" value="SNF2-rel_dom"/>
    <property type="match status" value="1"/>
</dbReference>
<dbReference type="SMART" id="SM00298">
    <property type="entry name" value="CHROMO"/>
    <property type="match status" value="1"/>
</dbReference>
<protein>
    <submittedName>
        <fullName evidence="13">Uncharacterized protein</fullName>
    </submittedName>
</protein>
<evidence type="ECO:0000256" key="2">
    <source>
        <dbReference type="ARBA" id="ARBA00022737"/>
    </source>
</evidence>
<gene>
    <name evidence="13" type="ORF">EGYM00163_LOCUS48813</name>
</gene>
<dbReference type="SUPFAM" id="SSF54160">
    <property type="entry name" value="Chromo domain-like"/>
    <property type="match status" value="1"/>
</dbReference>
<dbReference type="Pfam" id="PF00271">
    <property type="entry name" value="Helicase_C"/>
    <property type="match status" value="1"/>
</dbReference>
<dbReference type="InterPro" id="IPR000330">
    <property type="entry name" value="SNF2_N"/>
</dbReference>
<feature type="compositionally biased region" description="Gly residues" evidence="9">
    <location>
        <begin position="1793"/>
        <end position="1804"/>
    </location>
</feature>
<dbReference type="SUPFAM" id="SSF52540">
    <property type="entry name" value="P-loop containing nucleoside triphosphate hydrolases"/>
    <property type="match status" value="2"/>
</dbReference>
<evidence type="ECO:0000256" key="7">
    <source>
        <dbReference type="ARBA" id="ARBA00023163"/>
    </source>
</evidence>
<evidence type="ECO:0000259" key="12">
    <source>
        <dbReference type="PROSITE" id="PS51194"/>
    </source>
</evidence>
<dbReference type="InterPro" id="IPR014001">
    <property type="entry name" value="Helicase_ATP-bd"/>
</dbReference>
<dbReference type="CDD" id="cd18793">
    <property type="entry name" value="SF2_C_SNF"/>
    <property type="match status" value="1"/>
</dbReference>
<feature type="compositionally biased region" description="Polar residues" evidence="9">
    <location>
        <begin position="1690"/>
        <end position="1702"/>
    </location>
</feature>
<feature type="region of interest" description="Disordered" evidence="9">
    <location>
        <begin position="1585"/>
        <end position="1823"/>
    </location>
</feature>
<feature type="compositionally biased region" description="Basic and acidic residues" evidence="9">
    <location>
        <begin position="1703"/>
        <end position="1724"/>
    </location>
</feature>
<feature type="compositionally biased region" description="Acidic residues" evidence="9">
    <location>
        <begin position="966"/>
        <end position="1005"/>
    </location>
</feature>
<feature type="domain" description="Chromo" evidence="10">
    <location>
        <begin position="40"/>
        <end position="101"/>
    </location>
</feature>
<dbReference type="PROSITE" id="PS00598">
    <property type="entry name" value="CHROMO_1"/>
    <property type="match status" value="1"/>
</dbReference>
<evidence type="ECO:0000259" key="10">
    <source>
        <dbReference type="PROSITE" id="PS50013"/>
    </source>
</evidence>
<proteinExistence type="predicted"/>
<keyword evidence="8" id="KW-0539">Nucleus</keyword>
<evidence type="ECO:0000256" key="6">
    <source>
        <dbReference type="ARBA" id="ARBA00023015"/>
    </source>
</evidence>
<evidence type="ECO:0000256" key="3">
    <source>
        <dbReference type="ARBA" id="ARBA00022741"/>
    </source>
</evidence>
<keyword evidence="7" id="KW-0804">Transcription</keyword>
<feature type="compositionally biased region" description="Polar residues" evidence="9">
    <location>
        <begin position="1805"/>
        <end position="1815"/>
    </location>
</feature>
<sequence>MAEVVALGGERKAINFSKRLDAGEQDDDLPEGHDFNPDYTVVERVVMARGSPKHGRPIYLVKWQGLGYDECTWEEEQGLRNDHERIKDFHRREQTAMKRLEDNALEGDVWDLEDSLGSQPGLVGKDVIEQLVWKGGNTLREHQVEGVCWLLHSWLQKRSVILGDEMGLGKTVQITALFNILTTKYQNPGPYLVVLPLSTIGHWRREMEAWTDLNVVTLMGIKAARDVVVAYEFFKGARKRGKHPKFHVILTTFEMLNKECSRLKSFEWQCLVVDEGHRMKSKESLCAKNLISIKSKHRVILTGTPIQNHVGELFMLLHFLDPKTFKSQEKFMSKYGNMQDTDTLKDLHEILQPRLLRRMKEDVMKDIPLKTETLIKAKMTRMQKMNYKAILERNFQFLCQGITKKANIPKLSDVSWSLRQVCNHPLLLHGATERLTGNEDQWPPMADMVKASAKLLLVDKLLKKWNAEGAKVLIFSQMLDMLDILEEYLAEQSYLYERLDGSTAARDRQQAIDRFNNPTMGRFVFLLSTRAGGVGINLTSANTVVIFDSDWNPQNDIQAQARCHRIGQQDNVKVYRLITEGSYEEKMFEVASQKIGLDKAVLAGAGDWQGQQTNQDLSAEQLSTMLKNGVYALYGDQDAEEFEETDIDKILAKAETRTVGGPSSEEKAGGLGTFAKAVFTTNEGQTVDLDDAFFWEKILPKKATASELLRQIEAGETLQEAKGRAKFLDDLEACAANNSKSIAELRIIKEIFTKIQESPLPFSKKQRAWTAQEMNSVQDRIWGLEDDEDGTCPAPTAKKWRAIAIKTFAEALSSVGLCIDALRTRCEFKTHLSEEQFLSVSEALVAKAMTSLDGSDPAAAKRTLFAQALQRHLRDKVGLAAEAIAGFDLGPVPYGSVTLMQNGQQVSCRTADSAAVLETQDEDEATPLKTKRRRLRQRAAPSGASALDMEAAQDLELELLEEDDEMEVDGHEEGEEGEEDEGQLQDEEWQVQDNGEEEDGEEEEEVTPRRKSPVVVAADDEDQATAGKAPQSPLSNGSKGPEAAVAPALPKVQSGQEVEVRLPAAAQTNVVVLLCHAPSGGECNIARYAVVPAGVDAVTLTAPGWAGAHEVRCAALLPRPAGAEGGGAGGLAERVRALPALQAVQVTHPKCLRKVTQAIQECFTAASVIGTAIGLLPTPGVELAPEVVDKFRAMDSARHTAAIGWWECPRDDVLLLQAVRKEGPKYAHILRHYYQCPSDARPSPSPTVLQKRVQALLALMFPFVAMAFPERPSNKKSDGGAAQAQEKRLSDAKQREVRRVLIAWGKCADWEAFKSRSAALERVPVDLLSAYVARLLSGDAAPVPVESGGPDAAREGDGPAAEASGAASNEDPVSTAEPLADAGEAWVPPTAEEQQVLVDRAFQARDPRSDSWTCFCGKTVSPAPSHYNFEQHVNSLVHKTWLLHGPQKQELKRKKTGQEDLPAILQACALMPLYWEHVHPKIEETWGAIGKLEVIEKWRVLAEVQAKREGVEKVPKRWTVRDDQTLLKGVGTHGLCVKAIVTDENLEFDAMPLAPDGKRKAFSKAPVVLATRIRLLVQAASGNLPDVPATDEFQFEDDPKTEAKAPVKKKAPAKRKPKGPPHDGPFGLRSPSPDGAPGDDGPQALENGAAKERAAPDADALSPKRTSPRKKRPIKREAGSPETKGGSPRAQGTSPRKTGTSPDKTKSSPEAKERPAKRPRDEPAVIKTEGAPKKPRRTKQMTLSLQPPERSNMTGPPPGSPVDGVSDSGGPNSPVVPIVPLENEVLMDQSNGGVQGAAEVGGEGTSQQPPAQAQQWGIKEESD</sequence>
<dbReference type="GO" id="GO:0016787">
    <property type="term" value="F:hydrolase activity"/>
    <property type="evidence" value="ECO:0007669"/>
    <property type="project" value="UniProtKB-KW"/>
</dbReference>
<dbReference type="GO" id="GO:0005634">
    <property type="term" value="C:nucleus"/>
    <property type="evidence" value="ECO:0007669"/>
    <property type="project" value="UniProtKB-SubCell"/>
</dbReference>
<dbReference type="PANTHER" id="PTHR45623">
    <property type="entry name" value="CHROMODOMAIN-HELICASE-DNA-BINDING PROTEIN 3-RELATED-RELATED"/>
    <property type="match status" value="1"/>
</dbReference>
<dbReference type="InterPro" id="IPR023780">
    <property type="entry name" value="Chromo_domain"/>
</dbReference>
<keyword evidence="6" id="KW-0805">Transcription regulation</keyword>
<evidence type="ECO:0000259" key="11">
    <source>
        <dbReference type="PROSITE" id="PS51192"/>
    </source>
</evidence>
<dbReference type="InterPro" id="IPR027417">
    <property type="entry name" value="P-loop_NTPase"/>
</dbReference>
<feature type="region of interest" description="Disordered" evidence="9">
    <location>
        <begin position="1342"/>
        <end position="1380"/>
    </location>
</feature>
<dbReference type="Gene3D" id="3.40.50.300">
    <property type="entry name" value="P-loop containing nucleotide triphosphate hydrolases"/>
    <property type="match status" value="1"/>
</dbReference>
<organism evidence="13">
    <name type="scientific">Eutreptiella gymnastica</name>
    <dbReference type="NCBI Taxonomy" id="73025"/>
    <lineage>
        <taxon>Eukaryota</taxon>
        <taxon>Discoba</taxon>
        <taxon>Euglenozoa</taxon>
        <taxon>Euglenida</taxon>
        <taxon>Spirocuta</taxon>
        <taxon>Euglenophyceae</taxon>
        <taxon>Eutreptiales</taxon>
        <taxon>Eutreptiaceae</taxon>
        <taxon>Eutreptiella</taxon>
    </lineage>
</organism>
<dbReference type="PROSITE" id="PS50013">
    <property type="entry name" value="CHROMO_2"/>
    <property type="match status" value="1"/>
</dbReference>
<dbReference type="InterPro" id="IPR016197">
    <property type="entry name" value="Chromo-like_dom_sf"/>
</dbReference>
<dbReference type="Pfam" id="PF00385">
    <property type="entry name" value="Chromo"/>
    <property type="match status" value="1"/>
</dbReference>
<keyword evidence="3" id="KW-0547">Nucleotide-binding</keyword>
<evidence type="ECO:0000256" key="9">
    <source>
        <dbReference type="SAM" id="MobiDB-lite"/>
    </source>
</evidence>
<accession>A0A7S4LLC0</accession>
<dbReference type="EMBL" id="HBJA01141899">
    <property type="protein sequence ID" value="CAE0837441.1"/>
    <property type="molecule type" value="Transcribed_RNA"/>
</dbReference>
<name>A0A7S4LLC0_9EUGL</name>
<reference evidence="13" key="1">
    <citation type="submission" date="2021-01" db="EMBL/GenBank/DDBJ databases">
        <authorList>
            <person name="Corre E."/>
            <person name="Pelletier E."/>
            <person name="Niang G."/>
            <person name="Scheremetjew M."/>
            <person name="Finn R."/>
            <person name="Kale V."/>
            <person name="Holt S."/>
            <person name="Cochrane G."/>
            <person name="Meng A."/>
            <person name="Brown T."/>
            <person name="Cohen L."/>
        </authorList>
    </citation>
    <scope>NUCLEOTIDE SEQUENCE</scope>
    <source>
        <strain evidence="13">CCMP1594</strain>
    </source>
</reference>
<dbReference type="PANTHER" id="PTHR45623:SF48">
    <property type="entry name" value="SNF2 FAMILY DNA-DEPENDENT ATPASE"/>
    <property type="match status" value="1"/>
</dbReference>
<feature type="region of interest" description="Disordered" evidence="9">
    <location>
        <begin position="917"/>
        <end position="950"/>
    </location>
</feature>
<feature type="compositionally biased region" description="Low complexity" evidence="9">
    <location>
        <begin position="1761"/>
        <end position="1771"/>
    </location>
</feature>
<evidence type="ECO:0000313" key="13">
    <source>
        <dbReference type="EMBL" id="CAE0837441.1"/>
    </source>
</evidence>
<dbReference type="SMART" id="SM00490">
    <property type="entry name" value="HELICc"/>
    <property type="match status" value="1"/>
</dbReference>
<dbReference type="InterPro" id="IPR038718">
    <property type="entry name" value="SNF2-like_sf"/>
</dbReference>
<dbReference type="GO" id="GO:0005524">
    <property type="term" value="F:ATP binding"/>
    <property type="evidence" value="ECO:0007669"/>
    <property type="project" value="UniProtKB-KW"/>
</dbReference>
<keyword evidence="4" id="KW-0378">Hydrolase</keyword>
<feature type="domain" description="Helicase ATP-binding" evidence="11">
    <location>
        <begin position="151"/>
        <end position="323"/>
    </location>
</feature>
<feature type="compositionally biased region" description="Low complexity" evidence="9">
    <location>
        <begin position="1633"/>
        <end position="1642"/>
    </location>
</feature>
<dbReference type="Gene3D" id="2.40.50.40">
    <property type="match status" value="1"/>
</dbReference>
<dbReference type="CDD" id="cd18659">
    <property type="entry name" value="CD2_tandem"/>
    <property type="match status" value="1"/>
</dbReference>
<feature type="region of interest" description="Disordered" evidence="9">
    <location>
        <begin position="966"/>
        <end position="1043"/>
    </location>
</feature>
<dbReference type="InterPro" id="IPR023779">
    <property type="entry name" value="Chromodomain_CS"/>
</dbReference>
<evidence type="ECO:0000256" key="4">
    <source>
        <dbReference type="ARBA" id="ARBA00022801"/>
    </source>
</evidence>
<dbReference type="InterPro" id="IPR001650">
    <property type="entry name" value="Helicase_C-like"/>
</dbReference>